<comment type="activity regulation">
    <text evidence="12">Activated by a monovalent cation that binds near, but not in, the active site. The most likely occupant of the site in vivo is potassium. Ion binding induces a conformational change that may alter substrate affinity.</text>
</comment>
<name>A0A4Q0T3J7_9BACT</name>
<feature type="binding site" evidence="12">
    <location>
        <position position="247"/>
    </location>
    <ligand>
        <name>K(+)</name>
        <dbReference type="ChEBI" id="CHEBI:29103"/>
    </ligand>
</feature>
<keyword evidence="10 12" id="KW-0630">Potassium</keyword>
<comment type="caution">
    <text evidence="14">The sequence shown here is derived from an EMBL/GenBank/DDBJ whole genome shotgun (WGS) entry which is preliminary data.</text>
</comment>
<evidence type="ECO:0000256" key="10">
    <source>
        <dbReference type="ARBA" id="ARBA00022958"/>
    </source>
</evidence>
<keyword evidence="8 12" id="KW-0067">ATP-binding</keyword>
<reference evidence="15" key="2">
    <citation type="submission" date="2019-02" db="EMBL/GenBank/DDBJ databases">
        <title>Granulicella sibirica sp. nov., a psychrotolerant acidobacterium isolated from an organic soil layer in forested tundra, West Siberia.</title>
        <authorList>
            <person name="Oshkin I.Y."/>
            <person name="Kulichevskaya I.S."/>
            <person name="Rijpstra W.I.C."/>
            <person name="Sinninghe Damste J.S."/>
            <person name="Rakitin A.L."/>
            <person name="Ravin N.V."/>
            <person name="Dedysh S.N."/>
        </authorList>
    </citation>
    <scope>NUCLEOTIDE SEQUENCE [LARGE SCALE GENOMIC DNA]</scope>
    <source>
        <strain evidence="15">AF10</strain>
    </source>
</reference>
<dbReference type="Gene3D" id="3.40.1190.20">
    <property type="match status" value="1"/>
</dbReference>
<dbReference type="Pfam" id="PF00294">
    <property type="entry name" value="PfkB"/>
    <property type="match status" value="1"/>
</dbReference>
<protein>
    <recommendedName>
        <fullName evidence="3 12">Ribokinase</fullName>
        <shortName evidence="12">RK</shortName>
        <ecNumber evidence="2 12">2.7.1.15</ecNumber>
    </recommendedName>
</protein>
<dbReference type="RefSeq" id="WP_128912315.1">
    <property type="nucleotide sequence ID" value="NZ_RDSM01000001.1"/>
</dbReference>
<evidence type="ECO:0000256" key="7">
    <source>
        <dbReference type="ARBA" id="ARBA00022777"/>
    </source>
</evidence>
<feature type="binding site" evidence="12">
    <location>
        <position position="283"/>
    </location>
    <ligand>
        <name>K(+)</name>
        <dbReference type="ChEBI" id="CHEBI:29103"/>
    </ligand>
</feature>
<feature type="binding site" evidence="12">
    <location>
        <position position="249"/>
    </location>
    <ligand>
        <name>K(+)</name>
        <dbReference type="ChEBI" id="CHEBI:29103"/>
    </ligand>
</feature>
<gene>
    <name evidence="12" type="primary">rbsK</name>
    <name evidence="14" type="ORF">GRAN_1605</name>
</gene>
<dbReference type="GO" id="GO:0005524">
    <property type="term" value="F:ATP binding"/>
    <property type="evidence" value="ECO:0007669"/>
    <property type="project" value="UniProtKB-UniRule"/>
</dbReference>
<dbReference type="EC" id="2.7.1.15" evidence="2 12"/>
<comment type="cofactor">
    <cofactor evidence="12">
        <name>Mg(2+)</name>
        <dbReference type="ChEBI" id="CHEBI:18420"/>
    </cofactor>
    <text evidence="12">Requires a divalent cation, most likely magnesium in vivo, as an electrophilic catalyst to aid phosphoryl group transfer. It is the chelate of the metal and the nucleotide that is the actual substrate.</text>
</comment>
<dbReference type="PROSITE" id="PS00584">
    <property type="entry name" value="PFKB_KINASES_2"/>
    <property type="match status" value="1"/>
</dbReference>
<keyword evidence="5 12" id="KW-0479">Metal-binding</keyword>
<sequence length="307" mass="31289">MSKEIVVVGSLNLDMVARVPRNPQVGETITGTDFQRFIGGKGANQAVAAALLGGRVHMVGRHGTDGFETGLLATLREKGVGTEGMTPAAGPSGVAVILVTDEGHNSIVVIPGSNGRLCAEDVSASRERIAGAGVVLTQLETPLEALEATVAVASEAGVPVVLDPAPARALPAELLAKIDWITPNETEAALLLGGTVPSDDEVRGFAERLLGLGPKNVVLKLGERGAYLATASGVRELVPAIKVKPVDSTAAGDALNGAFAAALMRGADALEAVRFGVAAASLSVTRAGAIPSLPTLKELEAFRLEFA</sequence>
<feature type="active site" description="Proton acceptor" evidence="12">
    <location>
        <position position="253"/>
    </location>
</feature>
<dbReference type="GO" id="GO:0005829">
    <property type="term" value="C:cytosol"/>
    <property type="evidence" value="ECO:0007669"/>
    <property type="project" value="TreeGrafter"/>
</dbReference>
<dbReference type="HAMAP" id="MF_01987">
    <property type="entry name" value="Ribokinase"/>
    <property type="match status" value="1"/>
</dbReference>
<dbReference type="AlphaFoldDB" id="A0A4Q0T3J7"/>
<dbReference type="InterPro" id="IPR011611">
    <property type="entry name" value="PfkB_dom"/>
</dbReference>
<organism evidence="14 15">
    <name type="scientific">Granulicella sibirica</name>
    <dbReference type="NCBI Taxonomy" id="2479048"/>
    <lineage>
        <taxon>Bacteria</taxon>
        <taxon>Pseudomonadati</taxon>
        <taxon>Acidobacteriota</taxon>
        <taxon>Terriglobia</taxon>
        <taxon>Terriglobales</taxon>
        <taxon>Acidobacteriaceae</taxon>
        <taxon>Granulicella</taxon>
    </lineage>
</organism>
<feature type="binding site" evidence="12">
    <location>
        <begin position="40"/>
        <end position="44"/>
    </location>
    <ligand>
        <name>substrate</name>
    </ligand>
</feature>
<accession>A0A4Q0T3J7</accession>
<dbReference type="UniPathway" id="UPA00916">
    <property type="reaction ID" value="UER00889"/>
</dbReference>
<dbReference type="OrthoDB" id="9775849at2"/>
<evidence type="ECO:0000256" key="3">
    <source>
        <dbReference type="ARBA" id="ARBA00016943"/>
    </source>
</evidence>
<dbReference type="InterPro" id="IPR002139">
    <property type="entry name" value="Ribo/fructo_kinase"/>
</dbReference>
<evidence type="ECO:0000256" key="5">
    <source>
        <dbReference type="ARBA" id="ARBA00022723"/>
    </source>
</evidence>
<dbReference type="CDD" id="cd01174">
    <property type="entry name" value="ribokinase"/>
    <property type="match status" value="1"/>
</dbReference>
<feature type="binding site" evidence="12">
    <location>
        <position position="253"/>
    </location>
    <ligand>
        <name>substrate</name>
    </ligand>
</feature>
<comment type="similarity">
    <text evidence="1">Belongs to the carbohydrate kinase pfkB family.</text>
</comment>
<dbReference type="PANTHER" id="PTHR10584:SF166">
    <property type="entry name" value="RIBOKINASE"/>
    <property type="match status" value="1"/>
</dbReference>
<evidence type="ECO:0000256" key="12">
    <source>
        <dbReference type="HAMAP-Rule" id="MF_01987"/>
    </source>
</evidence>
<dbReference type="InterPro" id="IPR011877">
    <property type="entry name" value="Ribokinase"/>
</dbReference>
<dbReference type="PRINTS" id="PR00990">
    <property type="entry name" value="RIBOKINASE"/>
</dbReference>
<comment type="catalytic activity">
    <reaction evidence="12">
        <text>D-ribose + ATP = D-ribose 5-phosphate + ADP + H(+)</text>
        <dbReference type="Rhea" id="RHEA:13697"/>
        <dbReference type="ChEBI" id="CHEBI:15378"/>
        <dbReference type="ChEBI" id="CHEBI:30616"/>
        <dbReference type="ChEBI" id="CHEBI:47013"/>
        <dbReference type="ChEBI" id="CHEBI:78346"/>
        <dbReference type="ChEBI" id="CHEBI:456216"/>
        <dbReference type="EC" id="2.7.1.15"/>
    </reaction>
</comment>
<comment type="pathway">
    <text evidence="12">Carbohydrate metabolism; D-ribose degradation; D-ribose 5-phosphate from beta-D-ribopyranose: step 2/2.</text>
</comment>
<keyword evidence="9 12" id="KW-0460">Magnesium</keyword>
<keyword evidence="11 12" id="KW-0119">Carbohydrate metabolism</keyword>
<dbReference type="InterPro" id="IPR029056">
    <property type="entry name" value="Ribokinase-like"/>
</dbReference>
<feature type="binding site" evidence="12">
    <location>
        <position position="292"/>
    </location>
    <ligand>
        <name>K(+)</name>
        <dbReference type="ChEBI" id="CHEBI:29103"/>
    </ligand>
</feature>
<keyword evidence="6 12" id="KW-0547">Nucleotide-binding</keyword>
<comment type="caution">
    <text evidence="12">Lacks conserved residue(s) required for the propagation of feature annotation.</text>
</comment>
<keyword evidence="7 12" id="KW-0418">Kinase</keyword>
<keyword evidence="12" id="KW-0963">Cytoplasm</keyword>
<evidence type="ECO:0000259" key="13">
    <source>
        <dbReference type="Pfam" id="PF00294"/>
    </source>
</evidence>
<evidence type="ECO:0000256" key="2">
    <source>
        <dbReference type="ARBA" id="ARBA00012035"/>
    </source>
</evidence>
<dbReference type="GO" id="GO:0019303">
    <property type="term" value="P:D-ribose catabolic process"/>
    <property type="evidence" value="ECO:0007669"/>
    <property type="project" value="UniProtKB-UniRule"/>
</dbReference>
<comment type="subcellular location">
    <subcellularLocation>
        <location evidence="12">Cytoplasm</location>
    </subcellularLocation>
</comment>
<feature type="binding site" evidence="12">
    <location>
        <begin position="12"/>
        <end position="14"/>
    </location>
    <ligand>
        <name>substrate</name>
    </ligand>
</feature>
<feature type="binding site" evidence="12">
    <location>
        <position position="184"/>
    </location>
    <ligand>
        <name>ATP</name>
        <dbReference type="ChEBI" id="CHEBI:30616"/>
    </ligand>
</feature>
<evidence type="ECO:0000313" key="14">
    <source>
        <dbReference type="EMBL" id="RXH58295.1"/>
    </source>
</evidence>
<dbReference type="GO" id="GO:0004747">
    <property type="term" value="F:ribokinase activity"/>
    <property type="evidence" value="ECO:0007669"/>
    <property type="project" value="UniProtKB-UniRule"/>
</dbReference>
<evidence type="ECO:0000256" key="1">
    <source>
        <dbReference type="ARBA" id="ARBA00005380"/>
    </source>
</evidence>
<dbReference type="SUPFAM" id="SSF53613">
    <property type="entry name" value="Ribokinase-like"/>
    <property type="match status" value="1"/>
</dbReference>
<evidence type="ECO:0000256" key="8">
    <source>
        <dbReference type="ARBA" id="ARBA00022840"/>
    </source>
</evidence>
<evidence type="ECO:0000256" key="4">
    <source>
        <dbReference type="ARBA" id="ARBA00022679"/>
    </source>
</evidence>
<feature type="binding site" evidence="12">
    <location>
        <position position="286"/>
    </location>
    <ligand>
        <name>K(+)</name>
        <dbReference type="ChEBI" id="CHEBI:29103"/>
    </ligand>
</feature>
<feature type="binding site" evidence="12">
    <location>
        <begin position="252"/>
        <end position="253"/>
    </location>
    <ligand>
        <name>ATP</name>
        <dbReference type="ChEBI" id="CHEBI:30616"/>
    </ligand>
</feature>
<feature type="binding site" evidence="12">
    <location>
        <position position="140"/>
    </location>
    <ligand>
        <name>substrate</name>
    </ligand>
</feature>
<dbReference type="InterPro" id="IPR002173">
    <property type="entry name" value="Carboh/pur_kinase_PfkB_CS"/>
</dbReference>
<feature type="binding site" evidence="12">
    <location>
        <begin position="220"/>
        <end position="225"/>
    </location>
    <ligand>
        <name>ATP</name>
        <dbReference type="ChEBI" id="CHEBI:30616"/>
    </ligand>
</feature>
<dbReference type="GO" id="GO:0046872">
    <property type="term" value="F:metal ion binding"/>
    <property type="evidence" value="ECO:0007669"/>
    <property type="project" value="UniProtKB-KW"/>
</dbReference>
<comment type="similarity">
    <text evidence="12">Belongs to the carbohydrate kinase PfkB family. Ribokinase subfamily.</text>
</comment>
<evidence type="ECO:0000256" key="6">
    <source>
        <dbReference type="ARBA" id="ARBA00022741"/>
    </source>
</evidence>
<comment type="function">
    <text evidence="12">Catalyzes the phosphorylation of ribose at O-5 in a reaction requiring ATP and magnesium. The resulting D-ribose-5-phosphate can then be used either for sythesis of nucleotides, histidine, and tryptophan, or as a component of the pentose phosphate pathway.</text>
</comment>
<comment type="subunit">
    <text evidence="12">Homodimer.</text>
</comment>
<feature type="binding site" evidence="12">
    <location>
        <position position="288"/>
    </location>
    <ligand>
        <name>K(+)</name>
        <dbReference type="ChEBI" id="CHEBI:29103"/>
    </ligand>
</feature>
<dbReference type="EMBL" id="RDSM01000001">
    <property type="protein sequence ID" value="RXH58295.1"/>
    <property type="molecule type" value="Genomic_DNA"/>
</dbReference>
<evidence type="ECO:0000256" key="11">
    <source>
        <dbReference type="ARBA" id="ARBA00023277"/>
    </source>
</evidence>
<keyword evidence="15" id="KW-1185">Reference proteome</keyword>
<dbReference type="NCBIfam" id="TIGR02152">
    <property type="entry name" value="D_ribokin_bact"/>
    <property type="match status" value="1"/>
</dbReference>
<evidence type="ECO:0000313" key="15">
    <source>
        <dbReference type="Proteomes" id="UP000289437"/>
    </source>
</evidence>
<reference evidence="14 15" key="1">
    <citation type="submission" date="2018-11" db="EMBL/GenBank/DDBJ databases">
        <authorList>
            <person name="Mardanov A.V."/>
            <person name="Ravin N.V."/>
            <person name="Dedysh S.N."/>
        </authorList>
    </citation>
    <scope>NUCLEOTIDE SEQUENCE [LARGE SCALE GENOMIC DNA]</scope>
    <source>
        <strain evidence="14 15">AF10</strain>
    </source>
</reference>
<feature type="domain" description="Carbohydrate kinase PfkB" evidence="13">
    <location>
        <begin position="3"/>
        <end position="295"/>
    </location>
</feature>
<proteinExistence type="inferred from homology"/>
<dbReference type="Proteomes" id="UP000289437">
    <property type="component" value="Unassembled WGS sequence"/>
</dbReference>
<evidence type="ECO:0000256" key="9">
    <source>
        <dbReference type="ARBA" id="ARBA00022842"/>
    </source>
</evidence>
<keyword evidence="4 12" id="KW-0808">Transferase</keyword>
<dbReference type="PANTHER" id="PTHR10584">
    <property type="entry name" value="SUGAR KINASE"/>
    <property type="match status" value="1"/>
</dbReference>